<evidence type="ECO:0000313" key="3">
    <source>
        <dbReference type="Proteomes" id="UP000299102"/>
    </source>
</evidence>
<keyword evidence="3" id="KW-1185">Reference proteome</keyword>
<proteinExistence type="predicted"/>
<sequence length="165" mass="18239">MAIATYVMEMSATDSLMYTQRHEIGLDVYGRERERERVCATHPHNITQKRYALSINLPLLAEVVAHAPPRPDDAGARRPVEGQARLTSRCSDIVDRDLARGVALHVASQCSHGVRALAGGMTKEAASSRAEAETRRKTRRQTCPRSFDLRAVASAGRTDFIDQPL</sequence>
<dbReference type="EMBL" id="BGZK01000254">
    <property type="protein sequence ID" value="GBP32049.1"/>
    <property type="molecule type" value="Genomic_DNA"/>
</dbReference>
<evidence type="ECO:0000256" key="1">
    <source>
        <dbReference type="SAM" id="MobiDB-lite"/>
    </source>
</evidence>
<dbReference type="Proteomes" id="UP000299102">
    <property type="component" value="Unassembled WGS sequence"/>
</dbReference>
<evidence type="ECO:0000313" key="2">
    <source>
        <dbReference type="EMBL" id="GBP32049.1"/>
    </source>
</evidence>
<organism evidence="2 3">
    <name type="scientific">Eumeta variegata</name>
    <name type="common">Bagworm moth</name>
    <name type="synonym">Eumeta japonica</name>
    <dbReference type="NCBI Taxonomy" id="151549"/>
    <lineage>
        <taxon>Eukaryota</taxon>
        <taxon>Metazoa</taxon>
        <taxon>Ecdysozoa</taxon>
        <taxon>Arthropoda</taxon>
        <taxon>Hexapoda</taxon>
        <taxon>Insecta</taxon>
        <taxon>Pterygota</taxon>
        <taxon>Neoptera</taxon>
        <taxon>Endopterygota</taxon>
        <taxon>Lepidoptera</taxon>
        <taxon>Glossata</taxon>
        <taxon>Ditrysia</taxon>
        <taxon>Tineoidea</taxon>
        <taxon>Psychidae</taxon>
        <taxon>Oiketicinae</taxon>
        <taxon>Eumeta</taxon>
    </lineage>
</organism>
<reference evidence="2 3" key="1">
    <citation type="journal article" date="2019" name="Commun. Biol.">
        <title>The bagworm genome reveals a unique fibroin gene that provides high tensile strength.</title>
        <authorList>
            <person name="Kono N."/>
            <person name="Nakamura H."/>
            <person name="Ohtoshi R."/>
            <person name="Tomita M."/>
            <person name="Numata K."/>
            <person name="Arakawa K."/>
        </authorList>
    </citation>
    <scope>NUCLEOTIDE SEQUENCE [LARGE SCALE GENOMIC DNA]</scope>
</reference>
<accession>A0A4C1V0N0</accession>
<name>A0A4C1V0N0_EUMVA</name>
<gene>
    <name evidence="2" type="ORF">EVAR_21083_1</name>
</gene>
<feature type="region of interest" description="Disordered" evidence="1">
    <location>
        <begin position="119"/>
        <end position="145"/>
    </location>
</feature>
<dbReference type="AlphaFoldDB" id="A0A4C1V0N0"/>
<comment type="caution">
    <text evidence="2">The sequence shown here is derived from an EMBL/GenBank/DDBJ whole genome shotgun (WGS) entry which is preliminary data.</text>
</comment>
<protein>
    <submittedName>
        <fullName evidence="2">Uncharacterized protein</fullName>
    </submittedName>
</protein>